<evidence type="ECO:0000256" key="5">
    <source>
        <dbReference type="ARBA" id="ARBA00023237"/>
    </source>
</evidence>
<dbReference type="InterPro" id="IPR051906">
    <property type="entry name" value="TolC-like"/>
</dbReference>
<accession>A0A317EBE4</accession>
<dbReference type="GO" id="GO:0015288">
    <property type="term" value="F:porin activity"/>
    <property type="evidence" value="ECO:0007669"/>
    <property type="project" value="TreeGrafter"/>
</dbReference>
<dbReference type="PROSITE" id="PS51257">
    <property type="entry name" value="PROKAR_LIPOPROTEIN"/>
    <property type="match status" value="1"/>
</dbReference>
<proteinExistence type="predicted"/>
<keyword evidence="2" id="KW-1134">Transmembrane beta strand</keyword>
<dbReference type="EMBL" id="QGLF01000001">
    <property type="protein sequence ID" value="PWR23902.1"/>
    <property type="molecule type" value="Genomic_DNA"/>
</dbReference>
<dbReference type="SUPFAM" id="SSF56954">
    <property type="entry name" value="Outer membrane efflux proteins (OEP)"/>
    <property type="match status" value="1"/>
</dbReference>
<dbReference type="PANTHER" id="PTHR30026:SF22">
    <property type="entry name" value="OUTER MEMBRANE EFFLUX PROTEIN"/>
    <property type="match status" value="1"/>
</dbReference>
<name>A0A317EBE4_9PROT</name>
<reference evidence="7" key="1">
    <citation type="submission" date="2018-05" db="EMBL/GenBank/DDBJ databases">
        <title>Zavarzinia sp. HR-AS.</title>
        <authorList>
            <person name="Lee Y."/>
            <person name="Jeon C.O."/>
        </authorList>
    </citation>
    <scope>NUCLEOTIDE SEQUENCE [LARGE SCALE GENOMIC DNA]</scope>
    <source>
        <strain evidence="7">DSM 1231</strain>
    </source>
</reference>
<dbReference type="GO" id="GO:1990281">
    <property type="term" value="C:efflux pump complex"/>
    <property type="evidence" value="ECO:0007669"/>
    <property type="project" value="TreeGrafter"/>
</dbReference>
<comment type="caution">
    <text evidence="6">The sequence shown here is derived from an EMBL/GenBank/DDBJ whole genome shotgun (WGS) entry which is preliminary data.</text>
</comment>
<sequence length="504" mass="53459">MMFIFSRRPSPVLVGPALVAGLILLTACDDLEMPPEAAVVQPAVLPAASAPVHVEIAAPAPAPVPPVSAPLADDLGLVERIEARERFAVGPRLPAEAFVTLVRDAVISHPQYNSAATEAEIGGFAIDEAWAGLMPQVSVGATGSASQFSATRSDMSGTSRSRGFEKDADVFVRARQLLFDAGATFDRIGQGEAEYAAGLRQQEATATGLAVEAIASYYETLAFTMLVGLGEDHLGRLRELEEMVDARRLGGGGDLGDLAEVRAERANAETRHVSIRRRLTDARSRFGELFGREPGAELPWPAIAPGLPPTREDALAMAAATHPALLAAREKVRASGLALSAVEAERYPNLSLEVDGARYDIATDPVDGVTFRIVGSMKLYDGGLSDAREGRAGAAQRKARFDEAYALRSVERRTAAAFDALRLMEDESRAADAALAATAAARVATRERFLAVGGNLLNVLNAEVDAHNAAVAWIEVMVNREIARFRLLEATGGLAPYMGLEVSP</sequence>
<dbReference type="OrthoDB" id="9814637at2"/>
<organism evidence="6 7">
    <name type="scientific">Zavarzinia compransoris</name>
    <dbReference type="NCBI Taxonomy" id="1264899"/>
    <lineage>
        <taxon>Bacteria</taxon>
        <taxon>Pseudomonadati</taxon>
        <taxon>Pseudomonadota</taxon>
        <taxon>Alphaproteobacteria</taxon>
        <taxon>Rhodospirillales</taxon>
        <taxon>Zavarziniaceae</taxon>
        <taxon>Zavarzinia</taxon>
    </lineage>
</organism>
<dbReference type="GO" id="GO:0015562">
    <property type="term" value="F:efflux transmembrane transporter activity"/>
    <property type="evidence" value="ECO:0007669"/>
    <property type="project" value="InterPro"/>
</dbReference>
<keyword evidence="3" id="KW-0812">Transmembrane</keyword>
<evidence type="ECO:0000313" key="7">
    <source>
        <dbReference type="Proteomes" id="UP000246077"/>
    </source>
</evidence>
<evidence type="ECO:0008006" key="8">
    <source>
        <dbReference type="Google" id="ProtNLM"/>
    </source>
</evidence>
<keyword evidence="4" id="KW-0472">Membrane</keyword>
<evidence type="ECO:0000256" key="2">
    <source>
        <dbReference type="ARBA" id="ARBA00022452"/>
    </source>
</evidence>
<dbReference type="Proteomes" id="UP000246077">
    <property type="component" value="Unassembled WGS sequence"/>
</dbReference>
<dbReference type="GO" id="GO:0009279">
    <property type="term" value="C:cell outer membrane"/>
    <property type="evidence" value="ECO:0007669"/>
    <property type="project" value="UniProtKB-SubCell"/>
</dbReference>
<evidence type="ECO:0000256" key="3">
    <source>
        <dbReference type="ARBA" id="ARBA00022692"/>
    </source>
</evidence>
<evidence type="ECO:0000313" key="6">
    <source>
        <dbReference type="EMBL" id="PWR23902.1"/>
    </source>
</evidence>
<dbReference type="RefSeq" id="WP_109919933.1">
    <property type="nucleotide sequence ID" value="NZ_QGLF01000001.1"/>
</dbReference>
<keyword evidence="5" id="KW-0998">Cell outer membrane</keyword>
<keyword evidence="7" id="KW-1185">Reference proteome</keyword>
<dbReference type="Gene3D" id="1.20.1600.10">
    <property type="entry name" value="Outer membrane efflux proteins (OEP)"/>
    <property type="match status" value="1"/>
</dbReference>
<comment type="subcellular location">
    <subcellularLocation>
        <location evidence="1">Cell outer membrane</location>
    </subcellularLocation>
</comment>
<gene>
    <name evidence="6" type="ORF">DKG75_04955</name>
</gene>
<dbReference type="AlphaFoldDB" id="A0A317EBE4"/>
<dbReference type="PANTHER" id="PTHR30026">
    <property type="entry name" value="OUTER MEMBRANE PROTEIN TOLC"/>
    <property type="match status" value="1"/>
</dbReference>
<evidence type="ECO:0000256" key="1">
    <source>
        <dbReference type="ARBA" id="ARBA00004442"/>
    </source>
</evidence>
<evidence type="ECO:0000256" key="4">
    <source>
        <dbReference type="ARBA" id="ARBA00023136"/>
    </source>
</evidence>
<protein>
    <recommendedName>
        <fullName evidence="8">TolC family protein</fullName>
    </recommendedName>
</protein>